<gene>
    <name evidence="5" type="ORF">HMPREF0645_1284</name>
</gene>
<evidence type="ECO:0000313" key="6">
    <source>
        <dbReference type="Proteomes" id="UP000003160"/>
    </source>
</evidence>
<dbReference type="Pfam" id="PF16371">
    <property type="entry name" value="MetallophosN"/>
    <property type="match status" value="1"/>
</dbReference>
<dbReference type="eggNOG" id="COG1409">
    <property type="taxonomic scope" value="Bacteria"/>
</dbReference>
<organism evidence="5 6">
    <name type="scientific">Hallella bergensis DSM 17361</name>
    <dbReference type="NCBI Taxonomy" id="585502"/>
    <lineage>
        <taxon>Bacteria</taxon>
        <taxon>Pseudomonadati</taxon>
        <taxon>Bacteroidota</taxon>
        <taxon>Bacteroidia</taxon>
        <taxon>Bacteroidales</taxon>
        <taxon>Prevotellaceae</taxon>
        <taxon>Hallella</taxon>
    </lineage>
</organism>
<dbReference type="InterPro" id="IPR032285">
    <property type="entry name" value="Metallophos_N"/>
</dbReference>
<protein>
    <submittedName>
        <fullName evidence="5">Ser/Thr phosphatase family protein</fullName>
    </submittedName>
</protein>
<dbReference type="EMBL" id="ACKS01000056">
    <property type="protein sequence ID" value="EFA44280.1"/>
    <property type="molecule type" value="Genomic_DNA"/>
</dbReference>
<feature type="chain" id="PRO_5003026687" evidence="1">
    <location>
        <begin position="28"/>
        <end position="522"/>
    </location>
</feature>
<dbReference type="Pfam" id="PF16370">
    <property type="entry name" value="MetallophosC"/>
    <property type="match status" value="1"/>
</dbReference>
<evidence type="ECO:0000256" key="1">
    <source>
        <dbReference type="SAM" id="SignalP"/>
    </source>
</evidence>
<reference evidence="5 6" key="1">
    <citation type="submission" date="2009-10" db="EMBL/GenBank/DDBJ databases">
        <authorList>
            <person name="Qin X."/>
            <person name="Bachman B."/>
            <person name="Battles P."/>
            <person name="Bell A."/>
            <person name="Bess C."/>
            <person name="Bickham C."/>
            <person name="Chaboub L."/>
            <person name="Chen D."/>
            <person name="Coyle M."/>
            <person name="Deiros D.R."/>
            <person name="Dinh H."/>
            <person name="Forbes L."/>
            <person name="Fowler G."/>
            <person name="Francisco L."/>
            <person name="Fu Q."/>
            <person name="Gubbala S."/>
            <person name="Hale W."/>
            <person name="Han Y."/>
            <person name="Hemphill L."/>
            <person name="Highlander S.K."/>
            <person name="Hirani K."/>
            <person name="Hogues M."/>
            <person name="Jackson L."/>
            <person name="Jakkamsetti A."/>
            <person name="Javaid M."/>
            <person name="Jiang H."/>
            <person name="Korchina V."/>
            <person name="Kovar C."/>
            <person name="Lara F."/>
            <person name="Lee S."/>
            <person name="Mata R."/>
            <person name="Mathew T."/>
            <person name="Moen C."/>
            <person name="Morales K."/>
            <person name="Munidasa M."/>
            <person name="Nazareth L."/>
            <person name="Ngo R."/>
            <person name="Nguyen L."/>
            <person name="Okwuonu G."/>
            <person name="Ongeri F."/>
            <person name="Patil S."/>
            <person name="Petrosino J."/>
            <person name="Pham C."/>
            <person name="Pham P."/>
            <person name="Pu L.-L."/>
            <person name="Puazo M."/>
            <person name="Raj R."/>
            <person name="Reid J."/>
            <person name="Rouhana J."/>
            <person name="Saada N."/>
            <person name="Shang Y."/>
            <person name="Simmons D."/>
            <person name="Thornton R."/>
            <person name="Warren J."/>
            <person name="Weissenberger G."/>
            <person name="Zhang J."/>
            <person name="Zhang L."/>
            <person name="Zhou C."/>
            <person name="Zhu D."/>
            <person name="Muzny D."/>
            <person name="Worley K."/>
            <person name="Gibbs R."/>
        </authorList>
    </citation>
    <scope>NUCLEOTIDE SEQUENCE [LARGE SCALE GENOMIC DNA]</scope>
    <source>
        <strain evidence="5 6">DSM 17361</strain>
    </source>
</reference>
<dbReference type="GO" id="GO:0016787">
    <property type="term" value="F:hydrolase activity"/>
    <property type="evidence" value="ECO:0007669"/>
    <property type="project" value="InterPro"/>
</dbReference>
<dbReference type="HOGENOM" id="CLU_016483_0_1_10"/>
<feature type="domain" description="Calcineurin-like phosphoesterase C-terminal" evidence="3">
    <location>
        <begin position="349"/>
        <end position="506"/>
    </location>
</feature>
<feature type="domain" description="Calcineurin-like phosphoesterase" evidence="2">
    <location>
        <begin position="184"/>
        <end position="333"/>
    </location>
</feature>
<dbReference type="InterPro" id="IPR004843">
    <property type="entry name" value="Calcineurin-like_PHP"/>
</dbReference>
<dbReference type="PANTHER" id="PTHR43143">
    <property type="entry name" value="METALLOPHOSPHOESTERASE, CALCINEURIN SUPERFAMILY"/>
    <property type="match status" value="1"/>
</dbReference>
<feature type="domain" description="Calcineurin-like phosphoesterase N-terminal" evidence="4">
    <location>
        <begin position="62"/>
        <end position="133"/>
    </location>
</feature>
<evidence type="ECO:0000313" key="5">
    <source>
        <dbReference type="EMBL" id="EFA44280.1"/>
    </source>
</evidence>
<feature type="signal peptide" evidence="1">
    <location>
        <begin position="1"/>
        <end position="27"/>
    </location>
</feature>
<proteinExistence type="predicted"/>
<dbReference type="PANTHER" id="PTHR43143:SF1">
    <property type="entry name" value="SERINE_THREONINE-PROTEIN PHOSPHATASE CPPED1"/>
    <property type="match status" value="1"/>
</dbReference>
<dbReference type="Gene3D" id="3.60.21.10">
    <property type="match status" value="1"/>
</dbReference>
<dbReference type="AlphaFoldDB" id="D1PWE9"/>
<accession>D1PWE9</accession>
<sequence>MKVMNMKKIISKIWMLTVLLAVEPLTSCGTGTDDISGGGGIEGVEKPSTEDFTPKIGNDLYGQITSQAGQALQGVVVSDGYTCVTTNAKGFYEMRRNSSARFVFYSIPKGFKQSSADFYKSLSEGIKRYDFKLETAIGDESHFYLVAMADPQIRSDDSYRRFRQEGMEELKSFIGNSTLPVLGITTGDVCHEECPTYMKPMRSLLNSLSMPCFSAIGNHDYFKVDGSTTKPRSSETYEKSWGPTWYSFNKGDVHFIALDNVKYSDGMTYKGAFSPEQISWMRKDLSYVDKSKLIVVYYHIPVRDDKNYEGRNDMLSLLAGYPNRILICGHTHYLRNYVTKAPVKVEERINAAACGAFWHSTINGDGTPNGFSVYEVKDNQIVDNWYQAVNQPKNYQIRLFHGDAHFGGPYGAYKYGLSSDYVVANVWNWDYRWKVYCYEDGVLSGEMINSLDKFHLDAWACGYHIGVLQRKADDFEKYTMHDFIYKLKNPSAKVKIVATDGYGHTYTQDVFTTDFNEAKEYK</sequence>
<evidence type="ECO:0000259" key="2">
    <source>
        <dbReference type="Pfam" id="PF00149"/>
    </source>
</evidence>
<name>D1PWE9_9BACT</name>
<dbReference type="SUPFAM" id="SSF56300">
    <property type="entry name" value="Metallo-dependent phosphatases"/>
    <property type="match status" value="1"/>
</dbReference>
<dbReference type="InterPro" id="IPR051918">
    <property type="entry name" value="STPP_CPPED1"/>
</dbReference>
<dbReference type="Proteomes" id="UP000003160">
    <property type="component" value="Unassembled WGS sequence"/>
</dbReference>
<dbReference type="InterPro" id="IPR032288">
    <property type="entry name" value="Metallophos_C"/>
</dbReference>
<comment type="caution">
    <text evidence="5">The sequence shown here is derived from an EMBL/GenBank/DDBJ whole genome shotgun (WGS) entry which is preliminary data.</text>
</comment>
<dbReference type="InterPro" id="IPR029052">
    <property type="entry name" value="Metallo-depent_PP-like"/>
</dbReference>
<keyword evidence="1" id="KW-0732">Signal</keyword>
<dbReference type="Pfam" id="PF00149">
    <property type="entry name" value="Metallophos"/>
    <property type="match status" value="1"/>
</dbReference>
<evidence type="ECO:0000259" key="3">
    <source>
        <dbReference type="Pfam" id="PF16370"/>
    </source>
</evidence>
<keyword evidence="6" id="KW-1185">Reference proteome</keyword>
<evidence type="ECO:0000259" key="4">
    <source>
        <dbReference type="Pfam" id="PF16371"/>
    </source>
</evidence>